<dbReference type="Gene3D" id="1.20.90.10">
    <property type="entry name" value="Phospholipase A2 domain"/>
    <property type="match status" value="2"/>
</dbReference>
<comment type="caution">
    <text evidence="6">The sequence shown here is derived from an EMBL/GenBank/DDBJ whole genome shotgun (WGS) entry which is preliminary data.</text>
</comment>
<feature type="region of interest" description="Disordered" evidence="3">
    <location>
        <begin position="211"/>
        <end position="306"/>
    </location>
</feature>
<dbReference type="Pfam" id="PF05826">
    <property type="entry name" value="Phospholip_A2_2"/>
    <property type="match status" value="2"/>
</dbReference>
<protein>
    <submittedName>
        <fullName evidence="6">PA2G3 phospholipase</fullName>
    </submittedName>
</protein>
<keyword evidence="4" id="KW-0732">Signal</keyword>
<evidence type="ECO:0000256" key="2">
    <source>
        <dbReference type="ARBA" id="ARBA00022525"/>
    </source>
</evidence>
<feature type="domain" description="Phospholipase A2-like central" evidence="5">
    <location>
        <begin position="133"/>
        <end position="198"/>
    </location>
</feature>
<evidence type="ECO:0000313" key="7">
    <source>
        <dbReference type="Proteomes" id="UP000886611"/>
    </source>
</evidence>
<evidence type="ECO:0000313" key="6">
    <source>
        <dbReference type="EMBL" id="KAG2471023.1"/>
    </source>
</evidence>
<dbReference type="InterPro" id="IPR016090">
    <property type="entry name" value="PLA2-like_dom"/>
</dbReference>
<dbReference type="InterPro" id="IPR036444">
    <property type="entry name" value="PLipase_A2_dom_sf"/>
</dbReference>
<accession>A0A8X7XMJ3</accession>
<reference evidence="6 7" key="1">
    <citation type="journal article" date="2021" name="Cell">
        <title>Tracing the genetic footprints of vertebrate landing in non-teleost ray-finned fishes.</title>
        <authorList>
            <person name="Bi X."/>
            <person name="Wang K."/>
            <person name="Yang L."/>
            <person name="Pan H."/>
            <person name="Jiang H."/>
            <person name="Wei Q."/>
            <person name="Fang M."/>
            <person name="Yu H."/>
            <person name="Zhu C."/>
            <person name="Cai Y."/>
            <person name="He Y."/>
            <person name="Gan X."/>
            <person name="Zeng H."/>
            <person name="Yu D."/>
            <person name="Zhu Y."/>
            <person name="Jiang H."/>
            <person name="Qiu Q."/>
            <person name="Yang H."/>
            <person name="Zhang Y.E."/>
            <person name="Wang W."/>
            <person name="Zhu M."/>
            <person name="He S."/>
            <person name="Zhang G."/>
        </authorList>
    </citation>
    <scope>NUCLEOTIDE SEQUENCE [LARGE SCALE GENOMIC DNA]</scope>
    <source>
        <strain evidence="6">Bchr_013</strain>
    </source>
</reference>
<evidence type="ECO:0000256" key="4">
    <source>
        <dbReference type="SAM" id="SignalP"/>
    </source>
</evidence>
<keyword evidence="2" id="KW-0964">Secreted</keyword>
<gene>
    <name evidence="6" type="primary">Pla2g3_1</name>
    <name evidence="6" type="ORF">GTO96_0005673</name>
</gene>
<dbReference type="AlphaFoldDB" id="A0A8X7XMJ3"/>
<evidence type="ECO:0000256" key="3">
    <source>
        <dbReference type="SAM" id="MobiDB-lite"/>
    </source>
</evidence>
<dbReference type="SUPFAM" id="SSF48619">
    <property type="entry name" value="Phospholipase A2, PLA2"/>
    <property type="match status" value="2"/>
</dbReference>
<feature type="domain" description="Phospholipase A2-like central" evidence="5">
    <location>
        <begin position="303"/>
        <end position="380"/>
    </location>
</feature>
<feature type="signal peptide" evidence="4">
    <location>
        <begin position="1"/>
        <end position="20"/>
    </location>
</feature>
<dbReference type="GO" id="GO:0004623">
    <property type="term" value="F:phospholipase A2 activity"/>
    <property type="evidence" value="ECO:0007669"/>
    <property type="project" value="InterPro"/>
</dbReference>
<evidence type="ECO:0000256" key="1">
    <source>
        <dbReference type="ARBA" id="ARBA00004613"/>
    </source>
</evidence>
<dbReference type="GO" id="GO:0006644">
    <property type="term" value="P:phospholipid metabolic process"/>
    <property type="evidence" value="ECO:0007669"/>
    <property type="project" value="InterPro"/>
</dbReference>
<feature type="non-terminal residue" evidence="6">
    <location>
        <position position="1"/>
    </location>
</feature>
<dbReference type="GO" id="GO:0050482">
    <property type="term" value="P:arachidonate secretion"/>
    <property type="evidence" value="ECO:0007669"/>
    <property type="project" value="InterPro"/>
</dbReference>
<evidence type="ECO:0000259" key="5">
    <source>
        <dbReference type="Pfam" id="PF05826"/>
    </source>
</evidence>
<dbReference type="EMBL" id="JAATIS010000094">
    <property type="protein sequence ID" value="KAG2471023.1"/>
    <property type="molecule type" value="Genomic_DNA"/>
</dbReference>
<organism evidence="6 7">
    <name type="scientific">Polypterus senegalus</name>
    <name type="common">Senegal bichir</name>
    <dbReference type="NCBI Taxonomy" id="55291"/>
    <lineage>
        <taxon>Eukaryota</taxon>
        <taxon>Metazoa</taxon>
        <taxon>Chordata</taxon>
        <taxon>Craniata</taxon>
        <taxon>Vertebrata</taxon>
        <taxon>Euteleostomi</taxon>
        <taxon>Actinopterygii</taxon>
        <taxon>Polypteriformes</taxon>
        <taxon>Polypteridae</taxon>
        <taxon>Polypterus</taxon>
    </lineage>
</organism>
<feature type="non-terminal residue" evidence="6">
    <location>
        <position position="461"/>
    </location>
</feature>
<name>A0A8X7XMJ3_POLSE</name>
<dbReference type="PANTHER" id="PTHR12253">
    <property type="entry name" value="RH14732P"/>
    <property type="match status" value="1"/>
</dbReference>
<sequence length="461" mass="52284">MHWVLCLLLAALFASSRCAGAPDTFCHRERSDSSGRRHLTFLTRRTGQLELVQSIWGPERNGQGLLECASSGDPELTETYLSLCEEAEPATPRGLRDAANLVGEDSPCVDSSKRAFRRKREVRAARHKRSWMIPGTLWCGTGSVAANFTDLGVFDQTDKCCREHDHCRHTISAFSLKYGIFNRHLFTLSHCQCDQRCKKQSRAPFALVRGPTRYNSTYPEEEDKDMGWRARGTNNKSQPKMPQETLLTAKPLSKQGGAQTPKQSTAEPSRKGNQESPAQGTRQRTEKQGVASHQKGGSKKRGQSKLDSNKLKNCGCYKHLDRCEYKIPPYKKRFELQNTESRMLYHCNCTQRLARHLRKMGESNAVESLAVSYISFSCFNLQTREECDSGRCSVKHTAVLSRDHRLQRALRLKKNVEKRARVAAAPKVKRQGLYENFQSKKGLVKLYDKCLEMVHAVQQQQ</sequence>
<keyword evidence="7" id="KW-1185">Reference proteome</keyword>
<feature type="chain" id="PRO_5036453606" evidence="4">
    <location>
        <begin position="21"/>
        <end position="461"/>
    </location>
</feature>
<dbReference type="InterPro" id="IPR033113">
    <property type="entry name" value="PLA2_histidine"/>
</dbReference>
<proteinExistence type="predicted"/>
<dbReference type="GO" id="GO:0005576">
    <property type="term" value="C:extracellular region"/>
    <property type="evidence" value="ECO:0007669"/>
    <property type="project" value="UniProtKB-SubCell"/>
</dbReference>
<dbReference type="PROSITE" id="PS00118">
    <property type="entry name" value="PA2_HIS"/>
    <property type="match status" value="1"/>
</dbReference>
<dbReference type="Proteomes" id="UP000886611">
    <property type="component" value="Unassembled WGS sequence"/>
</dbReference>
<comment type="subcellular location">
    <subcellularLocation>
        <location evidence="1">Secreted</location>
    </subcellularLocation>
</comment>
<feature type="compositionally biased region" description="Polar residues" evidence="3">
    <location>
        <begin position="256"/>
        <end position="267"/>
    </location>
</feature>